<dbReference type="PANTHER" id="PTHR30290">
    <property type="entry name" value="PERIPLASMIC BINDING COMPONENT OF ABC TRANSPORTER"/>
    <property type="match status" value="1"/>
</dbReference>
<dbReference type="Pfam" id="PF00496">
    <property type="entry name" value="SBP_bac_5"/>
    <property type="match status" value="1"/>
</dbReference>
<gene>
    <name evidence="7" type="ORF">Rmf_41990</name>
</gene>
<dbReference type="PIRSF" id="PIRSF002741">
    <property type="entry name" value="MppA"/>
    <property type="match status" value="1"/>
</dbReference>
<accession>A0ABM7Y8G0</accession>
<dbReference type="Gene3D" id="3.90.76.10">
    <property type="entry name" value="Dipeptide-binding Protein, Domain 1"/>
    <property type="match status" value="1"/>
</dbReference>
<feature type="chain" id="PRO_5047124312" evidence="5">
    <location>
        <begin position="28"/>
        <end position="530"/>
    </location>
</feature>
<evidence type="ECO:0000313" key="7">
    <source>
        <dbReference type="EMBL" id="BDG74270.1"/>
    </source>
</evidence>
<dbReference type="Proteomes" id="UP000831327">
    <property type="component" value="Chromosome"/>
</dbReference>
<evidence type="ECO:0000259" key="6">
    <source>
        <dbReference type="Pfam" id="PF00496"/>
    </source>
</evidence>
<comment type="subcellular location">
    <subcellularLocation>
        <location evidence="1">Periplasm</location>
    </subcellularLocation>
</comment>
<dbReference type="InterPro" id="IPR039424">
    <property type="entry name" value="SBP_5"/>
</dbReference>
<dbReference type="PANTHER" id="PTHR30290:SF9">
    <property type="entry name" value="OLIGOPEPTIDE-BINDING PROTEIN APPA"/>
    <property type="match status" value="1"/>
</dbReference>
<dbReference type="CDD" id="cd08498">
    <property type="entry name" value="PBP2_NikA_DppA_OppA_like_2"/>
    <property type="match status" value="1"/>
</dbReference>
<evidence type="ECO:0000256" key="3">
    <source>
        <dbReference type="ARBA" id="ARBA00022448"/>
    </source>
</evidence>
<proteinExistence type="inferred from homology"/>
<keyword evidence="4 5" id="KW-0732">Signal</keyword>
<evidence type="ECO:0000313" key="8">
    <source>
        <dbReference type="Proteomes" id="UP000831327"/>
    </source>
</evidence>
<feature type="domain" description="Solute-binding protein family 5" evidence="6">
    <location>
        <begin position="74"/>
        <end position="441"/>
    </location>
</feature>
<dbReference type="EMBL" id="AP025637">
    <property type="protein sequence ID" value="BDG74270.1"/>
    <property type="molecule type" value="Genomic_DNA"/>
</dbReference>
<evidence type="ECO:0000256" key="1">
    <source>
        <dbReference type="ARBA" id="ARBA00004418"/>
    </source>
</evidence>
<protein>
    <submittedName>
        <fullName evidence="7">ABC transporter substrate-binding protein</fullName>
    </submittedName>
</protein>
<organism evidence="7 8">
    <name type="scientific">Roseomonas fluvialis</name>
    <dbReference type="NCBI Taxonomy" id="1750527"/>
    <lineage>
        <taxon>Bacteria</taxon>
        <taxon>Pseudomonadati</taxon>
        <taxon>Pseudomonadota</taxon>
        <taxon>Alphaproteobacteria</taxon>
        <taxon>Acetobacterales</taxon>
        <taxon>Roseomonadaceae</taxon>
        <taxon>Roseomonas</taxon>
    </lineage>
</organism>
<dbReference type="Gene3D" id="3.10.105.10">
    <property type="entry name" value="Dipeptide-binding Protein, Domain 3"/>
    <property type="match status" value="1"/>
</dbReference>
<comment type="similarity">
    <text evidence="2">Belongs to the bacterial solute-binding protein 5 family.</text>
</comment>
<dbReference type="RefSeq" id="WP_244408455.1">
    <property type="nucleotide sequence ID" value="NZ_AP025637.1"/>
</dbReference>
<reference evidence="7 8" key="1">
    <citation type="journal article" date="2016" name="Microbes Environ.">
        <title>Phylogenetically diverse aerobic anoxygenic phototrophic bacteria isolated from epilithic biofilms in Tama river, Japan.</title>
        <authorList>
            <person name="Hirose S."/>
            <person name="Matsuura K."/>
            <person name="Haruta S."/>
        </authorList>
    </citation>
    <scope>NUCLEOTIDE SEQUENCE [LARGE SCALE GENOMIC DNA]</scope>
    <source>
        <strain evidence="7 8">S08</strain>
    </source>
</reference>
<dbReference type="InterPro" id="IPR030678">
    <property type="entry name" value="Peptide/Ni-bd"/>
</dbReference>
<feature type="signal peptide" evidence="5">
    <location>
        <begin position="1"/>
        <end position="27"/>
    </location>
</feature>
<keyword evidence="3" id="KW-0813">Transport</keyword>
<name>A0ABM7Y8G0_9PROT</name>
<dbReference type="SUPFAM" id="SSF53850">
    <property type="entry name" value="Periplasmic binding protein-like II"/>
    <property type="match status" value="1"/>
</dbReference>
<evidence type="ECO:0000256" key="4">
    <source>
        <dbReference type="ARBA" id="ARBA00022729"/>
    </source>
</evidence>
<dbReference type="Gene3D" id="3.40.190.10">
    <property type="entry name" value="Periplasmic binding protein-like II"/>
    <property type="match status" value="1"/>
</dbReference>
<evidence type="ECO:0000256" key="2">
    <source>
        <dbReference type="ARBA" id="ARBA00005695"/>
    </source>
</evidence>
<sequence length="530" mass="58249">MPVIPRHRLMLLSLAAALALLPGPGGAQPAPALRMAVEAEITSTDPHFHNLAPNKAVTAHVFDALILQDAQQRLVPGLAVSWRAIDDVTWEFKLREGVTWHDGSPFTAEDVAFTIARAPTVPNSPSSFGLYIRQIAETTVVDAHTIRFRTRSVFPLMPVYLSTFGIVSRRHGEGATTADYNSGRAMIGTGPFRFVSWTQGDRIVFERNPAYWGGASPWGSVTTRFMRSPASRVAALLSGDVDIIDALPTGDIGRVENDPRTQVSRALSNRNMYVFVDHLDRASPHVTDRQGRPLPQNPFRDLRVRQAVNHAINRDAIVSRVMDGAAEATGQLMPRDWFGWTATLPPPAYDPARARALLAEAGFPNGFNLTIHCSNNRYVNDDRICQALGQMLTRAGIQTTVQALPFATWIAAASRQDYSMIFGGWGIDTAEASSPLGSLLATFDRATGQGASNRSRYSNRDVDRLVAEGLATLDDERRRQIFIRATEIAVRDVGLVPMHHQVNLWGLRRGLQHAARADEWTLATSVRPGQ</sequence>
<evidence type="ECO:0000256" key="5">
    <source>
        <dbReference type="SAM" id="SignalP"/>
    </source>
</evidence>
<dbReference type="InterPro" id="IPR000914">
    <property type="entry name" value="SBP_5_dom"/>
</dbReference>
<keyword evidence="8" id="KW-1185">Reference proteome</keyword>